<dbReference type="InterPro" id="IPR029069">
    <property type="entry name" value="HotDog_dom_sf"/>
</dbReference>
<evidence type="ECO:0000313" key="1">
    <source>
        <dbReference type="EMBL" id="SEK50614.1"/>
    </source>
</evidence>
<keyword evidence="2" id="KW-1185">Reference proteome</keyword>
<dbReference type="EMBL" id="FOAB01000001">
    <property type="protein sequence ID" value="SEK50614.1"/>
    <property type="molecule type" value="Genomic_DNA"/>
</dbReference>
<dbReference type="STRING" id="1038014.SAMN04487910_0681"/>
<sequence>MFRRNFKVKGEDVDDYMVMQDTAYIEYTSSILFAFLFEKGYTSKKREHTHFNMQKSIGSLIQRKHLMFMQDFFINLELISIDTNKQKLNIRNRFFNSNNELCVTTNTYLYWMDSNQQEIIIPPKKIIDRLFE</sequence>
<dbReference type="OrthoDB" id="1163807at2"/>
<dbReference type="SUPFAM" id="SSF54637">
    <property type="entry name" value="Thioesterase/thiol ester dehydrase-isomerase"/>
    <property type="match status" value="1"/>
</dbReference>
<evidence type="ECO:0008006" key="3">
    <source>
        <dbReference type="Google" id="ProtNLM"/>
    </source>
</evidence>
<gene>
    <name evidence="1" type="ORF">SAMN04487910_0681</name>
</gene>
<dbReference type="Pfam" id="PF13279">
    <property type="entry name" value="4HBT_2"/>
    <property type="match status" value="1"/>
</dbReference>
<protein>
    <recommendedName>
        <fullName evidence="3">Acyl-CoA thioester hydrolase</fullName>
    </recommendedName>
</protein>
<dbReference type="Proteomes" id="UP000198521">
    <property type="component" value="Unassembled WGS sequence"/>
</dbReference>
<dbReference type="AlphaFoldDB" id="A0A1H7HJY8"/>
<name>A0A1H7HJY8_AQUAM</name>
<reference evidence="2" key="1">
    <citation type="submission" date="2016-10" db="EMBL/GenBank/DDBJ databases">
        <authorList>
            <person name="Varghese N."/>
            <person name="Submissions S."/>
        </authorList>
    </citation>
    <scope>NUCLEOTIDE SEQUENCE [LARGE SCALE GENOMIC DNA]</scope>
    <source>
        <strain evidence="2">DSM 25232 / NCIMB 14723 / 92V</strain>
    </source>
</reference>
<dbReference type="RefSeq" id="WP_091405566.1">
    <property type="nucleotide sequence ID" value="NZ_FOAB01000001.1"/>
</dbReference>
<evidence type="ECO:0000313" key="2">
    <source>
        <dbReference type="Proteomes" id="UP000198521"/>
    </source>
</evidence>
<accession>A0A1H7HJY8</accession>
<dbReference type="Gene3D" id="3.10.129.10">
    <property type="entry name" value="Hotdog Thioesterase"/>
    <property type="match status" value="1"/>
</dbReference>
<organism evidence="1 2">
    <name type="scientific">Aquimarina amphilecti</name>
    <dbReference type="NCBI Taxonomy" id="1038014"/>
    <lineage>
        <taxon>Bacteria</taxon>
        <taxon>Pseudomonadati</taxon>
        <taxon>Bacteroidota</taxon>
        <taxon>Flavobacteriia</taxon>
        <taxon>Flavobacteriales</taxon>
        <taxon>Flavobacteriaceae</taxon>
        <taxon>Aquimarina</taxon>
    </lineage>
</organism>
<proteinExistence type="predicted"/>